<sequence length="198" mass="23483">MKLKEIILFFFITICINEAVERSTKSSFNSIDHEKREKRSFYDDVSDESDDDNESELEEKDESDDDDESDEDSEELEDRNNKRKCKKKFNTKPKKAKPKKCTKKCPKCIAQKTIPCVYREKQKTHPYKRTNDFNIFINIEFNDEDEQNDGGSEEFEDAYVNAKTRTGKNNKLKYCDQIKGYRDNFYDVNDEDSNESDY</sequence>
<evidence type="ECO:0000313" key="4">
    <source>
        <dbReference type="Proteomes" id="UP001107558"/>
    </source>
</evidence>
<comment type="caution">
    <text evidence="3">The sequence shown here is derived from an EMBL/GenBank/DDBJ whole genome shotgun (WGS) entry which is preliminary data.</text>
</comment>
<evidence type="ECO:0000256" key="1">
    <source>
        <dbReference type="SAM" id="MobiDB-lite"/>
    </source>
</evidence>
<dbReference type="Proteomes" id="UP001107558">
    <property type="component" value="Chromosome 4"/>
</dbReference>
<evidence type="ECO:0000313" key="3">
    <source>
        <dbReference type="EMBL" id="KAG5666544.1"/>
    </source>
</evidence>
<protein>
    <submittedName>
        <fullName evidence="3">Uncharacterized protein</fullName>
    </submittedName>
</protein>
<dbReference type="EMBL" id="JADBJN010000004">
    <property type="protein sequence ID" value="KAG5666544.1"/>
    <property type="molecule type" value="Genomic_DNA"/>
</dbReference>
<accession>A0A9J6BAD3</accession>
<feature type="region of interest" description="Disordered" evidence="1">
    <location>
        <begin position="23"/>
        <end position="82"/>
    </location>
</feature>
<keyword evidence="4" id="KW-1185">Reference proteome</keyword>
<gene>
    <name evidence="3" type="ORF">PVAND_014562</name>
</gene>
<name>A0A9J6BAD3_POLVA</name>
<feature type="chain" id="PRO_5039920119" evidence="2">
    <location>
        <begin position="20"/>
        <end position="198"/>
    </location>
</feature>
<evidence type="ECO:0000256" key="2">
    <source>
        <dbReference type="SAM" id="SignalP"/>
    </source>
</evidence>
<reference evidence="3" key="1">
    <citation type="submission" date="2021-03" db="EMBL/GenBank/DDBJ databases">
        <title>Chromosome level genome of the anhydrobiotic midge Polypedilum vanderplanki.</title>
        <authorList>
            <person name="Yoshida Y."/>
            <person name="Kikawada T."/>
            <person name="Gusev O."/>
        </authorList>
    </citation>
    <scope>NUCLEOTIDE SEQUENCE</scope>
    <source>
        <strain evidence="3">NIAS01</strain>
        <tissue evidence="3">Whole body or cell culture</tissue>
    </source>
</reference>
<feature type="signal peptide" evidence="2">
    <location>
        <begin position="1"/>
        <end position="19"/>
    </location>
</feature>
<organism evidence="3 4">
    <name type="scientific">Polypedilum vanderplanki</name>
    <name type="common">Sleeping chironomid midge</name>
    <dbReference type="NCBI Taxonomy" id="319348"/>
    <lineage>
        <taxon>Eukaryota</taxon>
        <taxon>Metazoa</taxon>
        <taxon>Ecdysozoa</taxon>
        <taxon>Arthropoda</taxon>
        <taxon>Hexapoda</taxon>
        <taxon>Insecta</taxon>
        <taxon>Pterygota</taxon>
        <taxon>Neoptera</taxon>
        <taxon>Endopterygota</taxon>
        <taxon>Diptera</taxon>
        <taxon>Nematocera</taxon>
        <taxon>Chironomoidea</taxon>
        <taxon>Chironomidae</taxon>
        <taxon>Chironominae</taxon>
        <taxon>Polypedilum</taxon>
        <taxon>Polypedilum</taxon>
    </lineage>
</organism>
<proteinExistence type="predicted"/>
<feature type="compositionally biased region" description="Acidic residues" evidence="1">
    <location>
        <begin position="44"/>
        <end position="77"/>
    </location>
</feature>
<keyword evidence="2" id="KW-0732">Signal</keyword>
<feature type="compositionally biased region" description="Basic and acidic residues" evidence="1">
    <location>
        <begin position="31"/>
        <end position="42"/>
    </location>
</feature>
<dbReference type="AlphaFoldDB" id="A0A9J6BAD3"/>